<proteinExistence type="predicted"/>
<evidence type="ECO:0000313" key="1">
    <source>
        <dbReference type="EMBL" id="KAJ7015795.1"/>
    </source>
</evidence>
<accession>A0AAD6RV78</accession>
<evidence type="ECO:0000313" key="2">
    <source>
        <dbReference type="Proteomes" id="UP001218188"/>
    </source>
</evidence>
<comment type="caution">
    <text evidence="1">The sequence shown here is derived from an EMBL/GenBank/DDBJ whole genome shotgun (WGS) entry which is preliminary data.</text>
</comment>
<protein>
    <submittedName>
        <fullName evidence="1">Uncharacterized protein</fullName>
    </submittedName>
</protein>
<dbReference type="EMBL" id="JARJCM010000871">
    <property type="protein sequence ID" value="KAJ7015795.1"/>
    <property type="molecule type" value="Genomic_DNA"/>
</dbReference>
<dbReference type="AlphaFoldDB" id="A0AAD6RV78"/>
<dbReference type="Proteomes" id="UP001218188">
    <property type="component" value="Unassembled WGS sequence"/>
</dbReference>
<reference evidence="1" key="1">
    <citation type="submission" date="2023-03" db="EMBL/GenBank/DDBJ databases">
        <title>Massive genome expansion in bonnet fungi (Mycena s.s.) driven by repeated elements and novel gene families across ecological guilds.</title>
        <authorList>
            <consortium name="Lawrence Berkeley National Laboratory"/>
            <person name="Harder C.B."/>
            <person name="Miyauchi S."/>
            <person name="Viragh M."/>
            <person name="Kuo A."/>
            <person name="Thoen E."/>
            <person name="Andreopoulos B."/>
            <person name="Lu D."/>
            <person name="Skrede I."/>
            <person name="Drula E."/>
            <person name="Henrissat B."/>
            <person name="Morin E."/>
            <person name="Kohler A."/>
            <person name="Barry K."/>
            <person name="LaButti K."/>
            <person name="Morin E."/>
            <person name="Salamov A."/>
            <person name="Lipzen A."/>
            <person name="Mereny Z."/>
            <person name="Hegedus B."/>
            <person name="Baldrian P."/>
            <person name="Stursova M."/>
            <person name="Weitz H."/>
            <person name="Taylor A."/>
            <person name="Grigoriev I.V."/>
            <person name="Nagy L.G."/>
            <person name="Martin F."/>
            <person name="Kauserud H."/>
        </authorList>
    </citation>
    <scope>NUCLEOTIDE SEQUENCE</scope>
    <source>
        <strain evidence="1">CBHHK200</strain>
    </source>
</reference>
<sequence length="120" mass="13380">KPFPGVWTTVTFDLGPQTVTKPQWLCKAIQWCWLAITALGNFDPKRGGHLIIWDLGRVLEFPPGATVLLPAIMTFSIAKIQPGERRYSMTQYLAAADAWERYPAATALFSKLADLSSLRT</sequence>
<name>A0AAD6RV78_9AGAR</name>
<keyword evidence="2" id="KW-1185">Reference proteome</keyword>
<gene>
    <name evidence="1" type="ORF">C8F04DRAFT_984958</name>
</gene>
<feature type="non-terminal residue" evidence="1">
    <location>
        <position position="1"/>
    </location>
</feature>
<organism evidence="1 2">
    <name type="scientific">Mycena alexandri</name>
    <dbReference type="NCBI Taxonomy" id="1745969"/>
    <lineage>
        <taxon>Eukaryota</taxon>
        <taxon>Fungi</taxon>
        <taxon>Dikarya</taxon>
        <taxon>Basidiomycota</taxon>
        <taxon>Agaricomycotina</taxon>
        <taxon>Agaricomycetes</taxon>
        <taxon>Agaricomycetidae</taxon>
        <taxon>Agaricales</taxon>
        <taxon>Marasmiineae</taxon>
        <taxon>Mycenaceae</taxon>
        <taxon>Mycena</taxon>
    </lineage>
</organism>